<reference evidence="5 6" key="1">
    <citation type="journal article" date="2021" name="J. Biosci. Bioeng.">
        <title>Identification and characterization of a chc gene cluster responsible for the aromatization pathway of cyclohexanecarboxylate degradation in Sinomonas cyclohexanicum ATCC 51369.</title>
        <authorList>
            <person name="Yamamoto T."/>
            <person name="Hasegawa Y."/>
            <person name="Lau P.C.K."/>
            <person name="Iwaki H."/>
        </authorList>
    </citation>
    <scope>NUCLEOTIDE SEQUENCE [LARGE SCALE GENOMIC DNA]</scope>
    <source>
        <strain evidence="5 6">ATCC 51369</strain>
    </source>
</reference>
<feature type="domain" description="Glycosyltransferase subfamily 4-like N-terminal" evidence="4">
    <location>
        <begin position="68"/>
        <end position="172"/>
    </location>
</feature>
<gene>
    <name evidence="5" type="ORF">SCMU_28820</name>
</gene>
<evidence type="ECO:0000259" key="4">
    <source>
        <dbReference type="Pfam" id="PF13579"/>
    </source>
</evidence>
<dbReference type="EMBL" id="AP024525">
    <property type="protein sequence ID" value="BCT77040.1"/>
    <property type="molecule type" value="Genomic_DNA"/>
</dbReference>
<organism evidence="5 6">
    <name type="scientific">Sinomonas cyclohexanicum</name>
    <name type="common">Corynebacterium cyclohexanicum</name>
    <dbReference type="NCBI Taxonomy" id="322009"/>
    <lineage>
        <taxon>Bacteria</taxon>
        <taxon>Bacillati</taxon>
        <taxon>Actinomycetota</taxon>
        <taxon>Actinomycetes</taxon>
        <taxon>Micrococcales</taxon>
        <taxon>Micrococcaceae</taxon>
        <taxon>Sinomonas</taxon>
    </lineage>
</organism>
<dbReference type="PANTHER" id="PTHR45947:SF3">
    <property type="entry name" value="SULFOQUINOVOSYL TRANSFERASE SQD2"/>
    <property type="match status" value="1"/>
</dbReference>
<proteinExistence type="predicted"/>
<evidence type="ECO:0000256" key="3">
    <source>
        <dbReference type="ARBA" id="ARBA00022679"/>
    </source>
</evidence>
<keyword evidence="2" id="KW-0328">Glycosyltransferase</keyword>
<dbReference type="RefSeq" id="WP_338027561.1">
    <property type="nucleotide sequence ID" value="NZ_AP024525.1"/>
</dbReference>
<keyword evidence="6" id="KW-1185">Reference proteome</keyword>
<dbReference type="PANTHER" id="PTHR45947">
    <property type="entry name" value="SULFOQUINOVOSYL TRANSFERASE SQD2"/>
    <property type="match status" value="1"/>
</dbReference>
<dbReference type="Pfam" id="PF13579">
    <property type="entry name" value="Glyco_trans_4_4"/>
    <property type="match status" value="1"/>
</dbReference>
<evidence type="ECO:0000313" key="6">
    <source>
        <dbReference type="Proteomes" id="UP001319861"/>
    </source>
</evidence>
<evidence type="ECO:0000256" key="1">
    <source>
        <dbReference type="ARBA" id="ARBA00021292"/>
    </source>
</evidence>
<protein>
    <recommendedName>
        <fullName evidence="1">D-inositol 3-phosphate glycosyltransferase</fullName>
    </recommendedName>
</protein>
<dbReference type="Pfam" id="PF13692">
    <property type="entry name" value="Glyco_trans_1_4"/>
    <property type="match status" value="1"/>
</dbReference>
<dbReference type="Proteomes" id="UP001319861">
    <property type="component" value="Chromosome"/>
</dbReference>
<keyword evidence="3 5" id="KW-0808">Transferase</keyword>
<dbReference type="InterPro" id="IPR028098">
    <property type="entry name" value="Glyco_trans_4-like_N"/>
</dbReference>
<accession>A0ABM7PXN4</accession>
<dbReference type="InterPro" id="IPR050194">
    <property type="entry name" value="Glycosyltransferase_grp1"/>
</dbReference>
<dbReference type="GO" id="GO:0016740">
    <property type="term" value="F:transferase activity"/>
    <property type="evidence" value="ECO:0007669"/>
    <property type="project" value="UniProtKB-KW"/>
</dbReference>
<evidence type="ECO:0000256" key="2">
    <source>
        <dbReference type="ARBA" id="ARBA00022676"/>
    </source>
</evidence>
<evidence type="ECO:0000313" key="5">
    <source>
        <dbReference type="EMBL" id="BCT77040.1"/>
    </source>
</evidence>
<dbReference type="Gene3D" id="3.40.50.2000">
    <property type="entry name" value="Glycogen Phosphorylase B"/>
    <property type="match status" value="2"/>
</dbReference>
<name>A0ABM7PXN4_SINCY</name>
<sequence>MMSGSRTSERELGNRQPLRILHVTECYEAGVGRAVNLASRAVDHAEHYLLASGSEPDSRGNFSEVLPWGDGHPQRLRRLKEAVARLRPDLVHAHSSWAGMYARVLPLPIPVVYQPHCFAFDDPYRGRWQRMLFHGAEKLLSRRSPTVIVLSEHEKALALSLRRDWDVVHVPNVASVQPSQEVRGTGVPAPAGEAAVRLPTVAMAGRISRQKAPEFFAEVARGAARAGCPWRFVWIGDGEQRDRDLLVGSGVHVTGWLGDEGMSAWLARTSVYFHSAAYEGFPLSVLDAASHGIPVLARDIPCFAGTGIATVTTPDEALAEIGRALTSRRREADLRATSRRLTASMSFNAHGTALARAYESAVSGRRTATINNTQESLA</sequence>
<dbReference type="SUPFAM" id="SSF53756">
    <property type="entry name" value="UDP-Glycosyltransferase/glycogen phosphorylase"/>
    <property type="match status" value="1"/>
</dbReference>